<feature type="coiled-coil region" evidence="1">
    <location>
        <begin position="50"/>
        <end position="77"/>
    </location>
</feature>
<name>A0A8S5LSK2_9CAUD</name>
<sequence length="141" mass="16581">MSHEQKFAINMNQIAMIKLALYLDDNEMSKMISLGQDYTLVNSNANMYIVEYYKNLLKRLENELKAILESIDAKELYIRSALARKTYDMLENILNDEKLGFVKISEIEDEEVKNVITRISNRQKEMASETEEIIRFFLTLQ</sequence>
<dbReference type="EMBL" id="BK014726">
    <property type="protein sequence ID" value="DAD72827.1"/>
    <property type="molecule type" value="Genomic_DNA"/>
</dbReference>
<keyword evidence="1" id="KW-0175">Coiled coil</keyword>
<evidence type="ECO:0000256" key="1">
    <source>
        <dbReference type="SAM" id="Coils"/>
    </source>
</evidence>
<protein>
    <submittedName>
        <fullName evidence="2">Uncharacterized protein</fullName>
    </submittedName>
</protein>
<proteinExistence type="predicted"/>
<evidence type="ECO:0000313" key="2">
    <source>
        <dbReference type="EMBL" id="DAD72827.1"/>
    </source>
</evidence>
<accession>A0A8S5LSK2</accession>
<reference evidence="2" key="1">
    <citation type="journal article" date="2021" name="Proc. Natl. Acad. Sci. U.S.A.">
        <title>A Catalog of Tens of Thousands of Viruses from Human Metagenomes Reveals Hidden Associations with Chronic Diseases.</title>
        <authorList>
            <person name="Tisza M.J."/>
            <person name="Buck C.B."/>
        </authorList>
    </citation>
    <scope>NUCLEOTIDE SEQUENCE</scope>
    <source>
        <strain evidence="2">CtYBm1</strain>
    </source>
</reference>
<organism evidence="2">
    <name type="scientific">Siphoviridae sp. ctYBm1</name>
    <dbReference type="NCBI Taxonomy" id="2826374"/>
    <lineage>
        <taxon>Viruses</taxon>
        <taxon>Duplodnaviria</taxon>
        <taxon>Heunggongvirae</taxon>
        <taxon>Uroviricota</taxon>
        <taxon>Caudoviricetes</taxon>
    </lineage>
</organism>